<reference evidence="2 3" key="1">
    <citation type="journal article" date="2018" name="Aquat. Microb. Ecol.">
        <title>Gammaproteobacterial methanotrophs dominate.</title>
        <authorList>
            <person name="Rissanen A.J."/>
            <person name="Saarenheimo J."/>
            <person name="Tiirola M."/>
            <person name="Peura S."/>
            <person name="Aalto S.L."/>
            <person name="Karvinen A."/>
            <person name="Nykanen H."/>
        </authorList>
    </citation>
    <scope>NUCLEOTIDE SEQUENCE [LARGE SCALE GENOMIC DNA]</scope>
    <source>
        <strain evidence="2">AMbin10</strain>
    </source>
</reference>
<name>A0A2W4QXX0_9GAMM</name>
<dbReference type="Gene3D" id="3.40.50.10140">
    <property type="entry name" value="Toll/interleukin-1 receptor homology (TIR) domain"/>
    <property type="match status" value="1"/>
</dbReference>
<dbReference type="GO" id="GO:0007165">
    <property type="term" value="P:signal transduction"/>
    <property type="evidence" value="ECO:0007669"/>
    <property type="project" value="InterPro"/>
</dbReference>
<evidence type="ECO:0000259" key="1">
    <source>
        <dbReference type="PROSITE" id="PS50104"/>
    </source>
</evidence>
<accession>A0A2W4QXX0</accession>
<dbReference type="Proteomes" id="UP000249396">
    <property type="component" value="Unassembled WGS sequence"/>
</dbReference>
<feature type="domain" description="TIR" evidence="1">
    <location>
        <begin position="162"/>
        <end position="314"/>
    </location>
</feature>
<evidence type="ECO:0000313" key="2">
    <source>
        <dbReference type="EMBL" id="PZN76682.1"/>
    </source>
</evidence>
<proteinExistence type="predicted"/>
<dbReference type="InterPro" id="IPR000157">
    <property type="entry name" value="TIR_dom"/>
</dbReference>
<dbReference type="SUPFAM" id="SSF52200">
    <property type="entry name" value="Toll/Interleukin receptor TIR domain"/>
    <property type="match status" value="1"/>
</dbReference>
<dbReference type="AlphaFoldDB" id="A0A2W4QXX0"/>
<comment type="caution">
    <text evidence="2">The sequence shown here is derived from an EMBL/GenBank/DDBJ whole genome shotgun (WGS) entry which is preliminary data.</text>
</comment>
<gene>
    <name evidence="2" type="ORF">DM484_16065</name>
</gene>
<dbReference type="Pfam" id="PF13676">
    <property type="entry name" value="TIR_2"/>
    <property type="match status" value="1"/>
</dbReference>
<protein>
    <recommendedName>
        <fullName evidence="1">TIR domain-containing protein</fullName>
    </recommendedName>
</protein>
<evidence type="ECO:0000313" key="3">
    <source>
        <dbReference type="Proteomes" id="UP000249396"/>
    </source>
</evidence>
<dbReference type="InterPro" id="IPR035897">
    <property type="entry name" value="Toll_tir_struct_dom_sf"/>
</dbReference>
<organism evidence="2 3">
    <name type="scientific">Candidatus Methylumidiphilus alinenensis</name>
    <dbReference type="NCBI Taxonomy" id="2202197"/>
    <lineage>
        <taxon>Bacteria</taxon>
        <taxon>Pseudomonadati</taxon>
        <taxon>Pseudomonadota</taxon>
        <taxon>Gammaproteobacteria</taxon>
        <taxon>Methylococcales</taxon>
        <taxon>Candidatus Methylumidiphilus</taxon>
    </lineage>
</organism>
<sequence>MNPSLETVWRELRPHLEWADGFNLVLLFADQPAPVETLRDRLDVSLHWRTLRLRVLDPESPTALVGLADKILTPRAGFGPLWVELWRQAEDPAWRQARTTLLHRLNERRGRLESVVRQPLVLVLPIAERSSIYALAPDLWAVRSFTAQLPGPNPTKMSYANPVIRYFVSYAHDDRHLKDGLMKPLKQFLDAANEYSFVTWDDTEILAGEGWHEMIQEAIVSCQLGLLMVSPAFLGSKYIQDHELRYFIDSNITVPGLEKRVIPVALKPIPFDYSMDLNGLEKLQFFRSKAGKTFQSCQTNNTREEFALELFQHIIKVVKRYAYYH</sequence>
<dbReference type="EMBL" id="QJPH01000355">
    <property type="protein sequence ID" value="PZN76682.1"/>
    <property type="molecule type" value="Genomic_DNA"/>
</dbReference>
<dbReference type="PROSITE" id="PS50104">
    <property type="entry name" value="TIR"/>
    <property type="match status" value="1"/>
</dbReference>